<evidence type="ECO:0000256" key="2">
    <source>
        <dbReference type="ARBA" id="ARBA00004418"/>
    </source>
</evidence>
<dbReference type="RefSeq" id="WP_345454842.1">
    <property type="nucleotide sequence ID" value="NZ_BAABRV010000005.1"/>
</dbReference>
<dbReference type="NCBIfam" id="TIGR02532">
    <property type="entry name" value="IV_pilin_GFxxxE"/>
    <property type="match status" value="1"/>
</dbReference>
<dbReference type="SUPFAM" id="SSF54523">
    <property type="entry name" value="Pili subunits"/>
    <property type="match status" value="1"/>
</dbReference>
<evidence type="ECO:0000256" key="3">
    <source>
        <dbReference type="ARBA" id="ARBA00022481"/>
    </source>
</evidence>
<feature type="transmembrane region" description="Helical" evidence="9">
    <location>
        <begin position="29"/>
        <end position="52"/>
    </location>
</feature>
<keyword evidence="4 9" id="KW-0812">Transmembrane</keyword>
<dbReference type="EMBL" id="BAABRV010000005">
    <property type="protein sequence ID" value="GAA5533955.1"/>
    <property type="molecule type" value="Genomic_DNA"/>
</dbReference>
<dbReference type="InterPro" id="IPR045584">
    <property type="entry name" value="Pilin-like"/>
</dbReference>
<keyword evidence="8" id="KW-0998">Cell outer membrane</keyword>
<keyword evidence="7 9" id="KW-0472">Membrane</keyword>
<dbReference type="Pfam" id="PF07963">
    <property type="entry name" value="N_methyl"/>
    <property type="match status" value="1"/>
</dbReference>
<dbReference type="PANTHER" id="PTHR30093:SF44">
    <property type="entry name" value="TYPE II SECRETION SYSTEM CORE PROTEIN G"/>
    <property type="match status" value="1"/>
</dbReference>
<keyword evidence="12" id="KW-1185">Reference proteome</keyword>
<dbReference type="Gene3D" id="3.30.700.10">
    <property type="entry name" value="Glycoprotein, Type 4 Pilin"/>
    <property type="match status" value="1"/>
</dbReference>
<dbReference type="InterPro" id="IPR002416">
    <property type="entry name" value="T2SS_protein-GspH"/>
</dbReference>
<proteinExistence type="predicted"/>
<organism evidence="11 12">
    <name type="scientific">Deinococcus aluminii</name>
    <dbReference type="NCBI Taxonomy" id="1656885"/>
    <lineage>
        <taxon>Bacteria</taxon>
        <taxon>Thermotogati</taxon>
        <taxon>Deinococcota</taxon>
        <taxon>Deinococci</taxon>
        <taxon>Deinococcales</taxon>
        <taxon>Deinococcaceae</taxon>
        <taxon>Deinococcus</taxon>
    </lineage>
</organism>
<dbReference type="Pfam" id="PF18682">
    <property type="entry name" value="PilA4"/>
    <property type="match status" value="1"/>
</dbReference>
<comment type="subcellular location">
    <subcellularLocation>
        <location evidence="1">Cell outer membrane</location>
        <topology evidence="1">Single-pass membrane protein</topology>
    </subcellularLocation>
    <subcellularLocation>
        <location evidence="2">Periplasm</location>
    </subcellularLocation>
</comment>
<dbReference type="Proteomes" id="UP001404956">
    <property type="component" value="Unassembled WGS sequence"/>
</dbReference>
<dbReference type="PROSITE" id="PS00409">
    <property type="entry name" value="PROKAR_NTER_METHYL"/>
    <property type="match status" value="1"/>
</dbReference>
<dbReference type="PANTHER" id="PTHR30093">
    <property type="entry name" value="GENERAL SECRETION PATHWAY PROTEIN G"/>
    <property type="match status" value="1"/>
</dbReference>
<feature type="domain" description="Pilin A4" evidence="10">
    <location>
        <begin position="63"/>
        <end position="124"/>
    </location>
</feature>
<evidence type="ECO:0000256" key="8">
    <source>
        <dbReference type="ARBA" id="ARBA00023237"/>
    </source>
</evidence>
<evidence type="ECO:0000256" key="5">
    <source>
        <dbReference type="ARBA" id="ARBA00022764"/>
    </source>
</evidence>
<sequence>MPCCPASPSPSLGVTRGVPPLRPTPQRGFTLVEILIVIAIIGILAAALTFNFSGARAAAQRQTAQAYLDTCASTAEQRRDLLTNTLTLPASCDALGLPRPKHVSSAAIILSGNTYTITVIATTGSLARTLPQSVTP</sequence>
<evidence type="ECO:0000313" key="12">
    <source>
        <dbReference type="Proteomes" id="UP001404956"/>
    </source>
</evidence>
<evidence type="ECO:0000256" key="9">
    <source>
        <dbReference type="SAM" id="Phobius"/>
    </source>
</evidence>
<evidence type="ECO:0000256" key="1">
    <source>
        <dbReference type="ARBA" id="ARBA00004203"/>
    </source>
</evidence>
<evidence type="ECO:0000256" key="7">
    <source>
        <dbReference type="ARBA" id="ARBA00023136"/>
    </source>
</evidence>
<dbReference type="InterPro" id="IPR041050">
    <property type="entry name" value="PilA4"/>
</dbReference>
<evidence type="ECO:0000313" key="11">
    <source>
        <dbReference type="EMBL" id="GAA5533955.1"/>
    </source>
</evidence>
<comment type="caution">
    <text evidence="11">The sequence shown here is derived from an EMBL/GenBank/DDBJ whole genome shotgun (WGS) entry which is preliminary data.</text>
</comment>
<keyword evidence="5" id="KW-0574">Periplasm</keyword>
<name>A0ABP9XF15_9DEIO</name>
<evidence type="ECO:0000256" key="6">
    <source>
        <dbReference type="ARBA" id="ARBA00022989"/>
    </source>
</evidence>
<protein>
    <recommendedName>
        <fullName evidence="10">Pilin A4 domain-containing protein</fullName>
    </recommendedName>
</protein>
<evidence type="ECO:0000259" key="10">
    <source>
        <dbReference type="Pfam" id="PF18682"/>
    </source>
</evidence>
<evidence type="ECO:0000256" key="4">
    <source>
        <dbReference type="ARBA" id="ARBA00022692"/>
    </source>
</evidence>
<dbReference type="PRINTS" id="PR00885">
    <property type="entry name" value="BCTERIALGSPH"/>
</dbReference>
<dbReference type="InterPro" id="IPR012902">
    <property type="entry name" value="N_methyl_site"/>
</dbReference>
<accession>A0ABP9XF15</accession>
<reference evidence="11 12" key="1">
    <citation type="submission" date="2024-02" db="EMBL/GenBank/DDBJ databases">
        <title>Deinococcus aluminii NBRC 112889.</title>
        <authorList>
            <person name="Ichikawa N."/>
            <person name="Katano-Makiyama Y."/>
            <person name="Hidaka K."/>
        </authorList>
    </citation>
    <scope>NUCLEOTIDE SEQUENCE [LARGE SCALE GENOMIC DNA]</scope>
    <source>
        <strain evidence="11 12">NBRC 112889</strain>
    </source>
</reference>
<gene>
    <name evidence="11" type="ORF">Dalu01_02363</name>
</gene>
<keyword evidence="3" id="KW-0488">Methylation</keyword>
<keyword evidence="6 9" id="KW-1133">Transmembrane helix</keyword>